<dbReference type="RefSeq" id="WP_005657256.1">
    <property type="nucleotide sequence ID" value="NZ_FNOD01000001.1"/>
</dbReference>
<dbReference type="Proteomes" id="UP000056419">
    <property type="component" value="Unassembled WGS sequence"/>
</dbReference>
<sequence precursor="true">MKTLKNKISFLLLFTMCCLLGSCDKSHEEWEDGDPALAHVYYYCFEKWGTIPVGNDVTYTVKQGETLAIPTQFYSKFVRSYSPEVYYYTSAISDKTPLICGTDYIVTDKDGNELTPDASGAYKMIWPNAKGGVQNIYIKALNGKKGSFHVLTFDPNKKMDVTDVTTTSIIKTDEYEVRAMSENYRVTVIIE</sequence>
<dbReference type="AlphaFoldDB" id="A0A108TAZ2"/>
<evidence type="ECO:0000313" key="5">
    <source>
        <dbReference type="Proteomes" id="UP000056419"/>
    </source>
</evidence>
<evidence type="ECO:0000313" key="3">
    <source>
        <dbReference type="EMBL" id="RGM15605.1"/>
    </source>
</evidence>
<reference evidence="6 7" key="3">
    <citation type="submission" date="2018-08" db="EMBL/GenBank/DDBJ databases">
        <title>A genome reference for cultivated species of the human gut microbiota.</title>
        <authorList>
            <person name="Zou Y."/>
            <person name="Xue W."/>
            <person name="Luo G."/>
        </authorList>
    </citation>
    <scope>NUCLEOTIDE SEQUENCE [LARGE SCALE GENOMIC DNA]</scope>
    <source>
        <strain evidence="4 7">AF25-6</strain>
        <strain evidence="3 6">TF03-6</strain>
    </source>
</reference>
<keyword evidence="5" id="KW-1185">Reference proteome</keyword>
<evidence type="ECO:0000313" key="4">
    <source>
        <dbReference type="EMBL" id="RGR27209.1"/>
    </source>
</evidence>
<dbReference type="Proteomes" id="UP000284161">
    <property type="component" value="Unassembled WGS sequence"/>
</dbReference>
<feature type="signal peptide" evidence="1">
    <location>
        <begin position="1"/>
        <end position="21"/>
    </location>
</feature>
<dbReference type="GeneID" id="31798380"/>
<name>A0A108TAZ2_BACSE</name>
<evidence type="ECO:0000313" key="7">
    <source>
        <dbReference type="Proteomes" id="UP000284161"/>
    </source>
</evidence>
<gene>
    <name evidence="2" type="ORF">AA415_00940</name>
    <name evidence="4" type="ORF">DWY58_11840</name>
    <name evidence="3" type="ORF">DXC34_03045</name>
</gene>
<reference evidence="2 5" key="1">
    <citation type="journal article" date="2016" name="BMC Genomics">
        <title>Type VI secretion systems of human gut Bacteroidales segregate into three genetic architectures, two of which are contained on mobile genetic elements.</title>
        <authorList>
            <person name="Coyne M.J."/>
            <person name="Roelofs K.G."/>
            <person name="Comstock L.E."/>
        </authorList>
    </citation>
    <scope>NUCLEOTIDE SEQUENCE [LARGE SCALE GENOMIC DNA]</scope>
    <source>
        <strain evidence="2 5">CL09T03C01</strain>
    </source>
</reference>
<dbReference type="PATRIC" id="fig|46506.5.peg.1014"/>
<dbReference type="Proteomes" id="UP000261223">
    <property type="component" value="Unassembled WGS sequence"/>
</dbReference>
<accession>A0A108TAZ2</accession>
<keyword evidence="1" id="KW-0732">Signal</keyword>
<dbReference type="PROSITE" id="PS51257">
    <property type="entry name" value="PROKAR_LIPOPROTEIN"/>
    <property type="match status" value="1"/>
</dbReference>
<evidence type="ECO:0000313" key="6">
    <source>
        <dbReference type="Proteomes" id="UP000261223"/>
    </source>
</evidence>
<dbReference type="EMBL" id="QRUB01000011">
    <property type="protein sequence ID" value="RGR27209.1"/>
    <property type="molecule type" value="Genomic_DNA"/>
</dbReference>
<proteinExistence type="predicted"/>
<evidence type="ECO:0000313" key="2">
    <source>
        <dbReference type="EMBL" id="KWR56630.1"/>
    </source>
</evidence>
<organism evidence="2 5">
    <name type="scientific">Bacteroides stercoris</name>
    <dbReference type="NCBI Taxonomy" id="46506"/>
    <lineage>
        <taxon>Bacteria</taxon>
        <taxon>Pseudomonadati</taxon>
        <taxon>Bacteroidota</taxon>
        <taxon>Bacteroidia</taxon>
        <taxon>Bacteroidales</taxon>
        <taxon>Bacteroidaceae</taxon>
        <taxon>Bacteroides</taxon>
    </lineage>
</organism>
<reference evidence="2" key="2">
    <citation type="submission" date="2016-01" db="EMBL/GenBank/DDBJ databases">
        <authorList>
            <person name="McClelland M."/>
            <person name="Jain A."/>
            <person name="Saraogi P."/>
            <person name="Mendelson R."/>
            <person name="Westerman R."/>
            <person name="SanMiguel P."/>
            <person name="Csonka L."/>
        </authorList>
    </citation>
    <scope>NUCLEOTIDE SEQUENCE</scope>
    <source>
        <strain evidence="2">CL09T03C01</strain>
    </source>
</reference>
<feature type="chain" id="PRO_5036003876" evidence="1">
    <location>
        <begin position="22"/>
        <end position="191"/>
    </location>
</feature>
<evidence type="ECO:0000256" key="1">
    <source>
        <dbReference type="SAM" id="SignalP"/>
    </source>
</evidence>
<protein>
    <submittedName>
        <fullName evidence="2">Uncharacterized protein</fullName>
    </submittedName>
</protein>
<dbReference type="STRING" id="46506.AA415_00940"/>
<dbReference type="EMBL" id="QSSV01000003">
    <property type="protein sequence ID" value="RGM15605.1"/>
    <property type="molecule type" value="Genomic_DNA"/>
</dbReference>
<dbReference type="EMBL" id="LRGC01000003">
    <property type="protein sequence ID" value="KWR56630.1"/>
    <property type="molecule type" value="Genomic_DNA"/>
</dbReference>
<comment type="caution">
    <text evidence="2">The sequence shown here is derived from an EMBL/GenBank/DDBJ whole genome shotgun (WGS) entry which is preliminary data.</text>
</comment>